<gene>
    <name evidence="1" type="ORF">CLCR_10933</name>
</gene>
<protein>
    <submittedName>
        <fullName evidence="1">Uncharacterized protein</fullName>
    </submittedName>
</protein>
<sequence>MPNLTPVAKIFAQVHSPRGLRFPETVASLLALGVTRYHVDYTSSLITTYSASNATSQSKPVKTEQITFAGPTYNLDIDADADANANVAWDPTGVKTAIKRIQTGESSTYTDFSREIIAAGVVGYFAFLDGKRVVYYGPEGDVHVEWFPGAGPGPIVDKAEQ</sequence>
<dbReference type="Proteomes" id="UP000094526">
    <property type="component" value="Unassembled WGS sequence"/>
</dbReference>
<proteinExistence type="predicted"/>
<dbReference type="SUPFAM" id="SSF160419">
    <property type="entry name" value="YdfO-like"/>
    <property type="match status" value="1"/>
</dbReference>
<dbReference type="VEuPathDB" id="FungiDB:CLCR_10933"/>
<dbReference type="OrthoDB" id="4154357at2759"/>
<reference evidence="2" key="1">
    <citation type="submission" date="2015-07" db="EMBL/GenBank/DDBJ databases">
        <authorList>
            <person name="Teixeira M.M."/>
            <person name="Souza R.C."/>
            <person name="Almeida L.G."/>
            <person name="Vicente V.A."/>
            <person name="de Hoog S."/>
            <person name="Bocca A.L."/>
            <person name="de Almeida S.R."/>
            <person name="Vasconcelos A.T."/>
            <person name="Felipe M.S."/>
        </authorList>
    </citation>
    <scope>NUCLEOTIDE SEQUENCE [LARGE SCALE GENOMIC DNA]</scope>
    <source>
        <strain evidence="2">KSF</strain>
    </source>
</reference>
<accession>A0A1C1CVD5</accession>
<organism evidence="1 2">
    <name type="scientific">Cladophialophora carrionii</name>
    <dbReference type="NCBI Taxonomy" id="86049"/>
    <lineage>
        <taxon>Eukaryota</taxon>
        <taxon>Fungi</taxon>
        <taxon>Dikarya</taxon>
        <taxon>Ascomycota</taxon>
        <taxon>Pezizomycotina</taxon>
        <taxon>Eurotiomycetes</taxon>
        <taxon>Chaetothyriomycetidae</taxon>
        <taxon>Chaetothyriales</taxon>
        <taxon>Herpotrichiellaceae</taxon>
        <taxon>Cladophialophora</taxon>
    </lineage>
</organism>
<evidence type="ECO:0000313" key="2">
    <source>
        <dbReference type="Proteomes" id="UP000094526"/>
    </source>
</evidence>
<dbReference type="VEuPathDB" id="FungiDB:G647_03880"/>
<dbReference type="InterPro" id="IPR036696">
    <property type="entry name" value="YdfO-like_sf"/>
</dbReference>
<name>A0A1C1CVD5_9EURO</name>
<evidence type="ECO:0000313" key="1">
    <source>
        <dbReference type="EMBL" id="OCT52484.1"/>
    </source>
</evidence>
<dbReference type="EMBL" id="LGRB01000008">
    <property type="protein sequence ID" value="OCT52484.1"/>
    <property type="molecule type" value="Genomic_DNA"/>
</dbReference>
<comment type="caution">
    <text evidence="1">The sequence shown here is derived from an EMBL/GenBank/DDBJ whole genome shotgun (WGS) entry which is preliminary data.</text>
</comment>
<dbReference type="AlphaFoldDB" id="A0A1C1CVD5"/>
<keyword evidence="2" id="KW-1185">Reference proteome</keyword>